<organism evidence="1">
    <name type="scientific">Aurelia sp. 3 sensu Dawson et al.</name>
    <name type="common">2005</name>
    <dbReference type="NCBI Taxonomy" id="237398"/>
    <lineage>
        <taxon>Eukaryota</taxon>
        <taxon>Metazoa</taxon>
        <taxon>Cnidaria</taxon>
        <taxon>Scyphozoa</taxon>
        <taxon>Semaeostomeae</taxon>
        <taxon>Ulmaridae</taxon>
        <taxon>Aurelia</taxon>
    </lineage>
</organism>
<sequence length="104" mass="12016">MKITKSIAHNELTLHILLPYPINQNTLTKVNSQLSKHLPNYLTSWVWLFAAGKYYTISTPKAHQSFFLLKNKNTILQKIKIFSIHYNPTLSEIVIICKFSGLRS</sequence>
<reference evidence="1" key="1">
    <citation type="submission" date="2014-10" db="EMBL/GenBank/DDBJ databases">
        <title>Mitochondrial genome structure of moon jellyfish, Aurelia sp. 3 and sp. 4.</title>
        <authorList>
            <person name="Funahashi A."/>
            <person name="Hanzawa N."/>
        </authorList>
    </citation>
    <scope>NUCLEOTIDE SEQUENCE</scope>
</reference>
<geneLocation type="mitochondrion" evidence="1"/>
<dbReference type="AlphaFoldDB" id="A0A0E4BA68"/>
<proteinExistence type="predicted"/>
<keyword evidence="1" id="KW-0496">Mitochondrion</keyword>
<accession>A0A0E4BA68</accession>
<protein>
    <submittedName>
        <fullName evidence="1">Uncharacterized protein</fullName>
    </submittedName>
</protein>
<name>A0A0E4BA68_9CNID</name>
<evidence type="ECO:0000313" key="1">
    <source>
        <dbReference type="EMBL" id="BAR45994.1"/>
    </source>
</evidence>
<dbReference type="EMBL" id="LC005413">
    <property type="protein sequence ID" value="BAR45994.1"/>
    <property type="molecule type" value="Genomic_DNA"/>
</dbReference>